<keyword evidence="2" id="KW-0813">Transport</keyword>
<sequence>MQTVGVSARRIFELIESGVEEDDDNCVELNNVSGEVVFENASFGYTENSSVLKNLNLTIKPGERVVIVGKPGSGKSTLLKIIPKLYKVSSGRVIIDGTDTARICTESLRKHIAYVPQEPFIFSGTIAENIAFGNPNATVEDIIRAAKAAKIDSFIESLPDKYNTVVGERGLTLSGGQRQRIAIARALVRNPKILLLDDPTSNLDAETEKEWLRDLTEISKGRTIIIATQRPTVAAIADKVVVLDDGCVVEEGAVSELLQRRGLFYRMFASMVSDEGEVG</sequence>
<dbReference type="SUPFAM" id="SSF52540">
    <property type="entry name" value="P-loop containing nucleoside triphosphate hydrolases"/>
    <property type="match status" value="1"/>
</dbReference>
<dbReference type="InterPro" id="IPR017871">
    <property type="entry name" value="ABC_transporter-like_CS"/>
</dbReference>
<evidence type="ECO:0000259" key="9">
    <source>
        <dbReference type="PROSITE" id="PS50893"/>
    </source>
</evidence>
<dbReference type="EMBL" id="DTFF01000041">
    <property type="protein sequence ID" value="HGI87653.1"/>
    <property type="molecule type" value="Genomic_DNA"/>
</dbReference>
<dbReference type="AlphaFoldDB" id="A0A7C4BBZ0"/>
<dbReference type="InterPro" id="IPR003439">
    <property type="entry name" value="ABC_transporter-like_ATP-bd"/>
</dbReference>
<comment type="subcellular location">
    <subcellularLocation>
        <location evidence="1">Cell membrane</location>
        <topology evidence="1">Multi-pass membrane protein</topology>
    </subcellularLocation>
</comment>
<keyword evidence="6 10" id="KW-0067">ATP-binding</keyword>
<keyword evidence="4" id="KW-0812">Transmembrane</keyword>
<dbReference type="GO" id="GO:0005886">
    <property type="term" value="C:plasma membrane"/>
    <property type="evidence" value="ECO:0007669"/>
    <property type="project" value="UniProtKB-SubCell"/>
</dbReference>
<keyword evidence="3" id="KW-1003">Cell membrane</keyword>
<organism evidence="10">
    <name type="scientific">Ignisphaera aggregans</name>
    <dbReference type="NCBI Taxonomy" id="334771"/>
    <lineage>
        <taxon>Archaea</taxon>
        <taxon>Thermoproteota</taxon>
        <taxon>Thermoprotei</taxon>
        <taxon>Desulfurococcales</taxon>
        <taxon>Desulfurococcaceae</taxon>
        <taxon>Ignisphaera</taxon>
    </lineage>
</organism>
<comment type="caution">
    <text evidence="10">The sequence shown here is derived from an EMBL/GenBank/DDBJ whole genome shotgun (WGS) entry which is preliminary data.</text>
</comment>
<reference evidence="10" key="1">
    <citation type="journal article" date="2020" name="mSystems">
        <title>Genome- and Community-Level Interaction Insights into Carbon Utilization and Element Cycling Functions of Hydrothermarchaeota in Hydrothermal Sediment.</title>
        <authorList>
            <person name="Zhou Z."/>
            <person name="Liu Y."/>
            <person name="Xu W."/>
            <person name="Pan J."/>
            <person name="Luo Z.H."/>
            <person name="Li M."/>
        </authorList>
    </citation>
    <scope>NUCLEOTIDE SEQUENCE [LARGE SCALE GENOMIC DNA]</scope>
    <source>
        <strain evidence="10">SpSt-732</strain>
    </source>
</reference>
<dbReference type="Pfam" id="PF00005">
    <property type="entry name" value="ABC_tran"/>
    <property type="match status" value="1"/>
</dbReference>
<evidence type="ECO:0000256" key="8">
    <source>
        <dbReference type="ARBA" id="ARBA00023136"/>
    </source>
</evidence>
<evidence type="ECO:0000256" key="2">
    <source>
        <dbReference type="ARBA" id="ARBA00022448"/>
    </source>
</evidence>
<dbReference type="PROSITE" id="PS00211">
    <property type="entry name" value="ABC_TRANSPORTER_1"/>
    <property type="match status" value="1"/>
</dbReference>
<keyword evidence="8" id="KW-0472">Membrane</keyword>
<keyword evidence="5" id="KW-0547">Nucleotide-binding</keyword>
<dbReference type="InterPro" id="IPR039421">
    <property type="entry name" value="Type_1_exporter"/>
</dbReference>
<dbReference type="InterPro" id="IPR003593">
    <property type="entry name" value="AAA+_ATPase"/>
</dbReference>
<dbReference type="SMART" id="SM00382">
    <property type="entry name" value="AAA"/>
    <property type="match status" value="1"/>
</dbReference>
<keyword evidence="7" id="KW-1133">Transmembrane helix</keyword>
<dbReference type="PANTHER" id="PTHR24221">
    <property type="entry name" value="ATP-BINDING CASSETTE SUB-FAMILY B"/>
    <property type="match status" value="1"/>
</dbReference>
<dbReference type="PROSITE" id="PS50893">
    <property type="entry name" value="ABC_TRANSPORTER_2"/>
    <property type="match status" value="1"/>
</dbReference>
<dbReference type="GO" id="GO:0042626">
    <property type="term" value="F:ATPase-coupled transmembrane transporter activity"/>
    <property type="evidence" value="ECO:0007669"/>
    <property type="project" value="TreeGrafter"/>
</dbReference>
<dbReference type="PANTHER" id="PTHR24221:SF654">
    <property type="entry name" value="ATP-BINDING CASSETTE SUB-FAMILY B MEMBER 6"/>
    <property type="match status" value="1"/>
</dbReference>
<dbReference type="Gene3D" id="3.40.50.300">
    <property type="entry name" value="P-loop containing nucleotide triphosphate hydrolases"/>
    <property type="match status" value="1"/>
</dbReference>
<name>A0A7C4BBZ0_9CREN</name>
<evidence type="ECO:0000256" key="5">
    <source>
        <dbReference type="ARBA" id="ARBA00022741"/>
    </source>
</evidence>
<feature type="domain" description="ABC transporter" evidence="9">
    <location>
        <begin position="36"/>
        <end position="270"/>
    </location>
</feature>
<accession>A0A7C4BBZ0</accession>
<evidence type="ECO:0000256" key="6">
    <source>
        <dbReference type="ARBA" id="ARBA00022840"/>
    </source>
</evidence>
<evidence type="ECO:0000256" key="3">
    <source>
        <dbReference type="ARBA" id="ARBA00022475"/>
    </source>
</evidence>
<gene>
    <name evidence="10" type="ORF">ENV14_04595</name>
</gene>
<evidence type="ECO:0000256" key="4">
    <source>
        <dbReference type="ARBA" id="ARBA00022692"/>
    </source>
</evidence>
<evidence type="ECO:0000256" key="1">
    <source>
        <dbReference type="ARBA" id="ARBA00004651"/>
    </source>
</evidence>
<dbReference type="FunFam" id="3.40.50.300:FF:000299">
    <property type="entry name" value="ABC transporter ATP-binding protein/permease"/>
    <property type="match status" value="1"/>
</dbReference>
<dbReference type="InterPro" id="IPR027417">
    <property type="entry name" value="P-loop_NTPase"/>
</dbReference>
<dbReference type="GO" id="GO:0005524">
    <property type="term" value="F:ATP binding"/>
    <property type="evidence" value="ECO:0007669"/>
    <property type="project" value="UniProtKB-KW"/>
</dbReference>
<proteinExistence type="predicted"/>
<dbReference type="InterPro" id="IPR036640">
    <property type="entry name" value="ABC1_TM_sf"/>
</dbReference>
<evidence type="ECO:0000256" key="7">
    <source>
        <dbReference type="ARBA" id="ARBA00022989"/>
    </source>
</evidence>
<evidence type="ECO:0000313" key="10">
    <source>
        <dbReference type="EMBL" id="HGI87653.1"/>
    </source>
</evidence>
<protein>
    <submittedName>
        <fullName evidence="10">ABC transporter ATP-binding protein</fullName>
    </submittedName>
</protein>
<dbReference type="GO" id="GO:0016887">
    <property type="term" value="F:ATP hydrolysis activity"/>
    <property type="evidence" value="ECO:0007669"/>
    <property type="project" value="InterPro"/>
</dbReference>
<dbReference type="Gene3D" id="1.20.1560.10">
    <property type="entry name" value="ABC transporter type 1, transmembrane domain"/>
    <property type="match status" value="1"/>
</dbReference>